<name>A0A9Q9BU57_9STAP</name>
<dbReference type="Proteomes" id="UP001057381">
    <property type="component" value="Chromosome"/>
</dbReference>
<proteinExistence type="predicted"/>
<dbReference type="AlphaFoldDB" id="A0A9Q9BU57"/>
<gene>
    <name evidence="1" type="ORF">KFV11_06545</name>
</gene>
<sequence>MRSFKSHEGMMFPFALILLMIVIFYVSSYSVRYMIKLNSIDNIEDYYYNRIIQELKEH</sequence>
<dbReference type="EMBL" id="CP073809">
    <property type="protein sequence ID" value="UTH12938.1"/>
    <property type="molecule type" value="Genomic_DNA"/>
</dbReference>
<protein>
    <submittedName>
        <fullName evidence="1">Uncharacterized protein</fullName>
    </submittedName>
</protein>
<dbReference type="RefSeq" id="WP_170234528.1">
    <property type="nucleotide sequence ID" value="NZ_CP073809.1"/>
</dbReference>
<evidence type="ECO:0000313" key="2">
    <source>
        <dbReference type="Proteomes" id="UP001057381"/>
    </source>
</evidence>
<reference evidence="1" key="1">
    <citation type="submission" date="2021-04" db="EMBL/GenBank/DDBJ databases">
        <title>Complete Genome Sequences of Macrococcus spp. from dog and cattle.</title>
        <authorList>
            <person name="Schwendener S."/>
            <person name="Perreten V."/>
        </authorList>
    </citation>
    <scope>NUCLEOTIDE SEQUENCE</scope>
    <source>
        <strain evidence="1">Epi0143-OL</strain>
    </source>
</reference>
<organism evidence="1 2">
    <name type="scientific">Macrococcus equipercicus</name>
    <dbReference type="NCBI Taxonomy" id="69967"/>
    <lineage>
        <taxon>Bacteria</taxon>
        <taxon>Bacillati</taxon>
        <taxon>Bacillota</taxon>
        <taxon>Bacilli</taxon>
        <taxon>Bacillales</taxon>
        <taxon>Staphylococcaceae</taxon>
        <taxon>Macrococcus</taxon>
    </lineage>
</organism>
<dbReference type="KEGG" id="mequ:KFV11_06545"/>
<accession>A0A9Q9BU57</accession>
<evidence type="ECO:0000313" key="1">
    <source>
        <dbReference type="EMBL" id="UTH12938.1"/>
    </source>
</evidence>